<reference evidence="3" key="1">
    <citation type="submission" date="2018-04" db="EMBL/GenBank/DDBJ databases">
        <authorList>
            <person name="Illikoud N."/>
        </authorList>
    </citation>
    <scope>NUCLEOTIDE SEQUENCE [LARGE SCALE GENOMIC DNA]</scope>
</reference>
<dbReference type="EMBL" id="OUNC01000004">
    <property type="protein sequence ID" value="SPP26904.1"/>
    <property type="molecule type" value="Genomic_DNA"/>
</dbReference>
<dbReference type="PANTHER" id="PTHR10948:SF23">
    <property type="entry name" value="TRANSPOSASE INSI FOR INSERTION SEQUENCE ELEMENT IS30A-RELATED"/>
    <property type="match status" value="1"/>
</dbReference>
<name>A0A2X0QDR6_BROTH</name>
<feature type="domain" description="Transposase IS30-like HTH" evidence="1">
    <location>
        <begin position="2"/>
        <end position="45"/>
    </location>
</feature>
<dbReference type="SUPFAM" id="SSF46689">
    <property type="entry name" value="Homeodomain-like"/>
    <property type="match status" value="1"/>
</dbReference>
<dbReference type="Gene3D" id="1.10.10.60">
    <property type="entry name" value="Homeodomain-like"/>
    <property type="match status" value="1"/>
</dbReference>
<dbReference type="InterPro" id="IPR051917">
    <property type="entry name" value="Transposase-Integrase"/>
</dbReference>
<organism evidence="2 3">
    <name type="scientific">Brochothrix thermosphacta</name>
    <name type="common">Microbacterium thermosphactum</name>
    <dbReference type="NCBI Taxonomy" id="2756"/>
    <lineage>
        <taxon>Bacteria</taxon>
        <taxon>Bacillati</taxon>
        <taxon>Bacillota</taxon>
        <taxon>Bacilli</taxon>
        <taxon>Bacillales</taxon>
        <taxon>Listeriaceae</taxon>
        <taxon>Brochothrix</taxon>
    </lineage>
</organism>
<dbReference type="GO" id="GO:0004803">
    <property type="term" value="F:transposase activity"/>
    <property type="evidence" value="ECO:0007669"/>
    <property type="project" value="TreeGrafter"/>
</dbReference>
<proteinExistence type="predicted"/>
<dbReference type="Pfam" id="PF13936">
    <property type="entry name" value="HTH_38"/>
    <property type="match status" value="1"/>
</dbReference>
<dbReference type="AlphaFoldDB" id="A0A2X0QDR6"/>
<dbReference type="RefSeq" id="WP_244924208.1">
    <property type="nucleotide sequence ID" value="NZ_CBCPKC010000001.1"/>
</dbReference>
<dbReference type="GO" id="GO:0032196">
    <property type="term" value="P:transposition"/>
    <property type="evidence" value="ECO:0007669"/>
    <property type="project" value="TreeGrafter"/>
</dbReference>
<evidence type="ECO:0000313" key="3">
    <source>
        <dbReference type="Proteomes" id="UP000270190"/>
    </source>
</evidence>
<accession>A0A2X0QDR6</accession>
<sequence length="101" mass="11510">MSYEHLSAEERGKIEAWLYDGISQTEIAKRLNRHRSTIFRELKRNSPKRINNSLASLPYRATSANNVAMLRKKNCGTVTNRDEMVSRANSECCEGCKGMSQ</sequence>
<dbReference type="InterPro" id="IPR009057">
    <property type="entry name" value="Homeodomain-like_sf"/>
</dbReference>
<evidence type="ECO:0000259" key="1">
    <source>
        <dbReference type="Pfam" id="PF13936"/>
    </source>
</evidence>
<dbReference type="GO" id="GO:0005829">
    <property type="term" value="C:cytosol"/>
    <property type="evidence" value="ECO:0007669"/>
    <property type="project" value="TreeGrafter"/>
</dbReference>
<evidence type="ECO:0000313" key="2">
    <source>
        <dbReference type="EMBL" id="SPP26904.1"/>
    </source>
</evidence>
<dbReference type="Proteomes" id="UP000270190">
    <property type="component" value="Unassembled WGS sequence"/>
</dbReference>
<dbReference type="PANTHER" id="PTHR10948">
    <property type="entry name" value="TRANSPOSASE"/>
    <property type="match status" value="1"/>
</dbReference>
<protein>
    <recommendedName>
        <fullName evidence="1">Transposase IS30-like HTH domain-containing protein</fullName>
    </recommendedName>
</protein>
<dbReference type="InterPro" id="IPR025246">
    <property type="entry name" value="IS30-like_HTH"/>
</dbReference>
<gene>
    <name evidence="2" type="ORF">BTBSAS_120040</name>
</gene>